<evidence type="ECO:0000256" key="1">
    <source>
        <dbReference type="SAM" id="SignalP"/>
    </source>
</evidence>
<gene>
    <name evidence="2" type="ORF">AVDCRST_MAG35-1151</name>
</gene>
<organism evidence="2">
    <name type="scientific">uncultured Quadrisphaera sp</name>
    <dbReference type="NCBI Taxonomy" id="904978"/>
    <lineage>
        <taxon>Bacteria</taxon>
        <taxon>Bacillati</taxon>
        <taxon>Actinomycetota</taxon>
        <taxon>Actinomycetes</taxon>
        <taxon>Kineosporiales</taxon>
        <taxon>Kineosporiaceae</taxon>
        <taxon>Quadrisphaera</taxon>
        <taxon>environmental samples</taxon>
    </lineage>
</organism>
<name>A0A6J4P6H7_9ACTN</name>
<dbReference type="EMBL" id="CADCUY010000235">
    <property type="protein sequence ID" value="CAA9405809.1"/>
    <property type="molecule type" value="Genomic_DNA"/>
</dbReference>
<dbReference type="PROSITE" id="PS51257">
    <property type="entry name" value="PROKAR_LIPOPROTEIN"/>
    <property type="match status" value="1"/>
</dbReference>
<feature type="signal peptide" evidence="1">
    <location>
        <begin position="1"/>
        <end position="22"/>
    </location>
</feature>
<evidence type="ECO:0000313" key="2">
    <source>
        <dbReference type="EMBL" id="CAA9405809.1"/>
    </source>
</evidence>
<protein>
    <submittedName>
        <fullName evidence="2">Uncharacterized protein</fullName>
    </submittedName>
</protein>
<feature type="chain" id="PRO_5026765865" evidence="1">
    <location>
        <begin position="23"/>
        <end position="197"/>
    </location>
</feature>
<sequence>MTTRCRAAAAALAVLGLTTACAGPVTSSSSASRAALYGSLAELTAASSLVVAGVAGDQRTAADITPSLDFTLTAFEVEATVEPEGGSFEGRTIVVRQTGSADQPPPAGSLLEPGRAYLLFLTASGLPGELAEQYYVTGVTAGLYTARDPAALLVESGDWGTAVFDEAAVEEGDVLPDAVTAADVPTLGEPQEDYIAP</sequence>
<reference evidence="2" key="1">
    <citation type="submission" date="2020-02" db="EMBL/GenBank/DDBJ databases">
        <authorList>
            <person name="Meier V. D."/>
        </authorList>
    </citation>
    <scope>NUCLEOTIDE SEQUENCE</scope>
    <source>
        <strain evidence="2">AVDCRST_MAG35</strain>
    </source>
</reference>
<keyword evidence="1" id="KW-0732">Signal</keyword>
<proteinExistence type="predicted"/>
<accession>A0A6J4P6H7</accession>
<dbReference type="AlphaFoldDB" id="A0A6J4P6H7"/>